<keyword evidence="5" id="KW-1003">Cell membrane</keyword>
<keyword evidence="12" id="KW-0969">Cilium</keyword>
<dbReference type="GO" id="GO:0006935">
    <property type="term" value="P:chemotaxis"/>
    <property type="evidence" value="ECO:0007669"/>
    <property type="project" value="UniProtKB-KW"/>
</dbReference>
<evidence type="ECO:0000256" key="8">
    <source>
        <dbReference type="ARBA" id="ARBA00022927"/>
    </source>
</evidence>
<dbReference type="GO" id="GO:0009288">
    <property type="term" value="C:bacterial-type flagellum"/>
    <property type="evidence" value="ECO:0007669"/>
    <property type="project" value="InterPro"/>
</dbReference>
<keyword evidence="4" id="KW-0813">Transport</keyword>
<dbReference type="GO" id="GO:0044781">
    <property type="term" value="P:bacterial-type flagellum organization"/>
    <property type="evidence" value="ECO:0007669"/>
    <property type="project" value="UniProtKB-KW"/>
</dbReference>
<dbReference type="NCBIfam" id="TIGR02473">
    <property type="entry name" value="flagell_FliJ"/>
    <property type="match status" value="1"/>
</dbReference>
<evidence type="ECO:0000256" key="2">
    <source>
        <dbReference type="ARBA" id="ARBA00010004"/>
    </source>
</evidence>
<evidence type="ECO:0000313" key="13">
    <source>
        <dbReference type="Proteomes" id="UP001199631"/>
    </source>
</evidence>
<keyword evidence="7" id="KW-1005">Bacterial flagellum biogenesis</keyword>
<accession>A0AAW5B3F8</accession>
<comment type="similarity">
    <text evidence="2">Belongs to the FliJ family.</text>
</comment>
<dbReference type="EMBL" id="JAIFZM010000005">
    <property type="protein sequence ID" value="MCG3419094.1"/>
    <property type="molecule type" value="Genomic_DNA"/>
</dbReference>
<evidence type="ECO:0000256" key="7">
    <source>
        <dbReference type="ARBA" id="ARBA00022795"/>
    </source>
</evidence>
<dbReference type="Proteomes" id="UP001199631">
    <property type="component" value="Unassembled WGS sequence"/>
</dbReference>
<feature type="coiled-coil region" evidence="11">
    <location>
        <begin position="39"/>
        <end position="100"/>
    </location>
</feature>
<dbReference type="Gene3D" id="1.10.287.1700">
    <property type="match status" value="1"/>
</dbReference>
<keyword evidence="10" id="KW-1006">Bacterial flagellum protein export</keyword>
<sequence>MAEILALSKIRNVREQEKNDAQKAYHQSTEFFEDIATKMFQLLKKKENAEKDYEDAIQQAITLDKIREQNAYIERLNKQIMDMQNAVQNARNDMELKQSLLTEAHVEMKKFDKIIEMRQEEKKAIQEKMEKSSMDEVSIQQYLSHINR</sequence>
<dbReference type="GO" id="GO:0071973">
    <property type="term" value="P:bacterial-type flagellum-dependent cell motility"/>
    <property type="evidence" value="ECO:0007669"/>
    <property type="project" value="InterPro"/>
</dbReference>
<dbReference type="InterPro" id="IPR053716">
    <property type="entry name" value="Flag_assembly_chemotaxis_eff"/>
</dbReference>
<comment type="subcellular location">
    <subcellularLocation>
        <location evidence="1">Cell membrane</location>
        <topology evidence="1">Peripheral membrane protein</topology>
        <orientation evidence="1">Cytoplasmic side</orientation>
    </subcellularLocation>
</comment>
<evidence type="ECO:0000256" key="4">
    <source>
        <dbReference type="ARBA" id="ARBA00022448"/>
    </source>
</evidence>
<evidence type="ECO:0000313" key="12">
    <source>
        <dbReference type="EMBL" id="MCG3419094.1"/>
    </source>
</evidence>
<keyword evidence="13" id="KW-1185">Reference proteome</keyword>
<protein>
    <recommendedName>
        <fullName evidence="3">Flagellar FliJ protein</fullName>
    </recommendedName>
</protein>
<evidence type="ECO:0000256" key="3">
    <source>
        <dbReference type="ARBA" id="ARBA00020392"/>
    </source>
</evidence>
<dbReference type="RefSeq" id="WP_106896652.1">
    <property type="nucleotide sequence ID" value="NZ_JAIFZM010000005.1"/>
</dbReference>
<evidence type="ECO:0000256" key="10">
    <source>
        <dbReference type="ARBA" id="ARBA00023225"/>
    </source>
</evidence>
<evidence type="ECO:0000256" key="6">
    <source>
        <dbReference type="ARBA" id="ARBA00022500"/>
    </source>
</evidence>
<organism evidence="12 13">
    <name type="scientific">Oceanobacillus jordanicus</name>
    <dbReference type="NCBI Taxonomy" id="2867266"/>
    <lineage>
        <taxon>Bacteria</taxon>
        <taxon>Bacillati</taxon>
        <taxon>Bacillota</taxon>
        <taxon>Bacilli</taxon>
        <taxon>Bacillales</taxon>
        <taxon>Bacillaceae</taxon>
        <taxon>Oceanobacillus</taxon>
    </lineage>
</organism>
<keyword evidence="12" id="KW-0966">Cell projection</keyword>
<reference evidence="12 13" key="1">
    <citation type="journal article" date="2022" name="Evol. Bioinform. Online">
        <title>Draft Genome Sequence of Oceanobacillus jordanicus Strain GSFE11, a Halotolerant Plant Growth-Promoting Bacterial Endophyte Isolated From the Jordan Valley.</title>
        <authorList>
            <person name="Alhindi T."/>
            <person name="Albdaiwi R."/>
        </authorList>
    </citation>
    <scope>NUCLEOTIDE SEQUENCE [LARGE SCALE GENOMIC DNA]</scope>
    <source>
        <strain evidence="12 13">GSFE11</strain>
    </source>
</reference>
<name>A0AAW5B3F8_9BACI</name>
<dbReference type="AlphaFoldDB" id="A0AAW5B3F8"/>
<proteinExistence type="inferred from homology"/>
<dbReference type="InterPro" id="IPR012823">
    <property type="entry name" value="Flagell_FliJ"/>
</dbReference>
<evidence type="ECO:0000256" key="1">
    <source>
        <dbReference type="ARBA" id="ARBA00004413"/>
    </source>
</evidence>
<keyword evidence="9" id="KW-0472">Membrane</keyword>
<evidence type="ECO:0000256" key="9">
    <source>
        <dbReference type="ARBA" id="ARBA00023136"/>
    </source>
</evidence>
<dbReference type="GO" id="GO:0005886">
    <property type="term" value="C:plasma membrane"/>
    <property type="evidence" value="ECO:0007669"/>
    <property type="project" value="UniProtKB-SubCell"/>
</dbReference>
<dbReference type="Pfam" id="PF02050">
    <property type="entry name" value="FliJ"/>
    <property type="match status" value="1"/>
</dbReference>
<gene>
    <name evidence="12" type="primary">fliJ</name>
    <name evidence="12" type="ORF">K3T81_08020</name>
</gene>
<keyword evidence="8" id="KW-0653">Protein transport</keyword>
<evidence type="ECO:0000256" key="11">
    <source>
        <dbReference type="SAM" id="Coils"/>
    </source>
</evidence>
<evidence type="ECO:0000256" key="5">
    <source>
        <dbReference type="ARBA" id="ARBA00022475"/>
    </source>
</evidence>
<comment type="caution">
    <text evidence="12">The sequence shown here is derived from an EMBL/GenBank/DDBJ whole genome shotgun (WGS) entry which is preliminary data.</text>
</comment>
<keyword evidence="6" id="KW-0145">Chemotaxis</keyword>
<keyword evidence="12" id="KW-0282">Flagellum</keyword>
<dbReference type="GO" id="GO:0015031">
    <property type="term" value="P:protein transport"/>
    <property type="evidence" value="ECO:0007669"/>
    <property type="project" value="UniProtKB-KW"/>
</dbReference>
<keyword evidence="11" id="KW-0175">Coiled coil</keyword>